<protein>
    <submittedName>
        <fullName evidence="5">Exostosin-like</fullName>
    </submittedName>
</protein>
<dbReference type="GO" id="GO:0008173">
    <property type="term" value="F:RNA methyltransferase activity"/>
    <property type="evidence" value="ECO:0007669"/>
    <property type="project" value="InterPro"/>
</dbReference>
<dbReference type="Gene3D" id="3.30.1330.30">
    <property type="match status" value="1"/>
</dbReference>
<dbReference type="Pfam" id="PF03016">
    <property type="entry name" value="Exostosin_GT47"/>
    <property type="match status" value="1"/>
</dbReference>
<dbReference type="FunFam" id="3.40.1280.10:FF:000027">
    <property type="entry name" value="Putative tRNA/rRNA methyltransferase YsgA"/>
    <property type="match status" value="1"/>
</dbReference>
<sequence>MQSAYASGSWIPAQACVKLRYSKAKLTTETYYYNCFDNTGGGGGGGGDNSRFALPIPRIIIKTAAAGGHVKSITSTSNPFVKHCLKLQQNSSYRHSHASALVVGSTPIREIHRSQESLQERTVELEYLLLLDEAEVSQVLDDKSSARVVRVSSVVMKKLSQLQSTESVDAIALMKFPTTYFVVDNHQDCSRKWFPSPHRILVLEGIQDPGNLGTLLRSALALGWGGVFLLPGCCDPFNSKVLRASRGASFQIPIVSGSWYHLEALKDEYQMKMLAGHPDCNDKSRPVSQLSQGLADCFARVPLCLVLGSEGHGLSEKAQHECELLSIPMTGEFDSLNVAVAGGIFLYITVHRSETSVKNPNLPPLAPPAMTAGKLSQQLQQQQQVRQSMCSLKGSLRTLAILTLVSFTYLSFNSLHSSYFSSSSSSIAASTVSLAPVTKKTTILVEDYDDDEISDLYHSPRVFKLNYEEMERNFMIFIYPDGDPNTFYQTPRKLTGKYASEGYFFQNIRESRFQTQDPDQADLFFIPISCHKMRGKGISYENMTIIVDNYVESLKSKYPYWNRTLGADHFFVTCHDVGVRATEGVPFLIKNAIRVVCSPSYDVGFIPHKDVALPQVLQPFALPAGGNDVEKRTTLGFWAGHRNSRIRVILARVWENDTELDISNNRINRATGHLVYQKRFYGSKYCICPGGSQVNSARIADSIHYGCIPVILSNYYDLPFNDILDWHKFSVILKEQDVYRLKQILKDIPDNKFVSLHKNLVKVQKHFQWNSPPVKYDAFHMVMYDLWLRHHVIKY</sequence>
<name>A0AAD6QVX5_9ROSI</name>
<keyword evidence="2" id="KW-0808">Transferase</keyword>
<dbReference type="InterPro" id="IPR040911">
    <property type="entry name" value="Exostosin_GT47"/>
</dbReference>
<dbReference type="GO" id="GO:0032259">
    <property type="term" value="P:methylation"/>
    <property type="evidence" value="ECO:0007669"/>
    <property type="project" value="UniProtKB-KW"/>
</dbReference>
<evidence type="ECO:0000313" key="6">
    <source>
        <dbReference type="Proteomes" id="UP001164929"/>
    </source>
</evidence>
<dbReference type="Proteomes" id="UP001164929">
    <property type="component" value="Chromosome 5"/>
</dbReference>
<dbReference type="CDD" id="cd18095">
    <property type="entry name" value="SpoU-like_rRNA-MTase"/>
    <property type="match status" value="1"/>
</dbReference>
<evidence type="ECO:0000313" key="5">
    <source>
        <dbReference type="EMBL" id="KAJ6997496.1"/>
    </source>
</evidence>
<dbReference type="Pfam" id="PF00588">
    <property type="entry name" value="SpoU_methylase"/>
    <property type="match status" value="1"/>
</dbReference>
<comment type="caution">
    <text evidence="5">The sequence shown here is derived from an EMBL/GenBank/DDBJ whole genome shotgun (WGS) entry which is preliminary data.</text>
</comment>
<reference evidence="5" key="1">
    <citation type="journal article" date="2023" name="Mol. Ecol. Resour.">
        <title>Chromosome-level genome assembly of a triploid poplar Populus alba 'Berolinensis'.</title>
        <authorList>
            <person name="Chen S."/>
            <person name="Yu Y."/>
            <person name="Wang X."/>
            <person name="Wang S."/>
            <person name="Zhang T."/>
            <person name="Zhou Y."/>
            <person name="He R."/>
            <person name="Meng N."/>
            <person name="Wang Y."/>
            <person name="Liu W."/>
            <person name="Liu Z."/>
            <person name="Liu J."/>
            <person name="Guo Q."/>
            <person name="Huang H."/>
            <person name="Sederoff R.R."/>
            <person name="Wang G."/>
            <person name="Qu G."/>
            <person name="Chen S."/>
        </authorList>
    </citation>
    <scope>NUCLEOTIDE SEQUENCE</scope>
    <source>
        <strain evidence="5">SC-2020</strain>
    </source>
</reference>
<dbReference type="EMBL" id="JAQIZT010000005">
    <property type="protein sequence ID" value="KAJ6997496.1"/>
    <property type="molecule type" value="Genomic_DNA"/>
</dbReference>
<dbReference type="GO" id="GO:0006396">
    <property type="term" value="P:RNA processing"/>
    <property type="evidence" value="ECO:0007669"/>
    <property type="project" value="InterPro"/>
</dbReference>
<dbReference type="PANTHER" id="PTHR43191:SF2">
    <property type="entry name" value="RRNA METHYLTRANSFERASE 3, MITOCHONDRIAL"/>
    <property type="match status" value="1"/>
</dbReference>
<proteinExistence type="predicted"/>
<gene>
    <name evidence="5" type="ORF">NC653_013920</name>
</gene>
<feature type="domain" description="tRNA/rRNA methyltransferase SpoU type" evidence="3">
    <location>
        <begin position="200"/>
        <end position="347"/>
    </location>
</feature>
<evidence type="ECO:0000256" key="1">
    <source>
        <dbReference type="ARBA" id="ARBA00022603"/>
    </source>
</evidence>
<dbReference type="GO" id="GO:0003723">
    <property type="term" value="F:RNA binding"/>
    <property type="evidence" value="ECO:0007669"/>
    <property type="project" value="InterPro"/>
</dbReference>
<dbReference type="InterPro" id="IPR029064">
    <property type="entry name" value="Ribosomal_eL30-like_sf"/>
</dbReference>
<dbReference type="PANTHER" id="PTHR43191">
    <property type="entry name" value="RRNA METHYLTRANSFERASE 3"/>
    <property type="match status" value="1"/>
</dbReference>
<dbReference type="Gene3D" id="3.40.1280.10">
    <property type="match status" value="1"/>
</dbReference>
<accession>A0AAD6QVX5</accession>
<dbReference type="InterPro" id="IPR051259">
    <property type="entry name" value="rRNA_Methyltransferase"/>
</dbReference>
<organism evidence="5 6">
    <name type="scientific">Populus alba x Populus x berolinensis</name>
    <dbReference type="NCBI Taxonomy" id="444605"/>
    <lineage>
        <taxon>Eukaryota</taxon>
        <taxon>Viridiplantae</taxon>
        <taxon>Streptophyta</taxon>
        <taxon>Embryophyta</taxon>
        <taxon>Tracheophyta</taxon>
        <taxon>Spermatophyta</taxon>
        <taxon>Magnoliopsida</taxon>
        <taxon>eudicotyledons</taxon>
        <taxon>Gunneridae</taxon>
        <taxon>Pentapetalae</taxon>
        <taxon>rosids</taxon>
        <taxon>fabids</taxon>
        <taxon>Malpighiales</taxon>
        <taxon>Salicaceae</taxon>
        <taxon>Saliceae</taxon>
        <taxon>Populus</taxon>
    </lineage>
</organism>
<dbReference type="AlphaFoldDB" id="A0AAD6QVX5"/>
<dbReference type="SUPFAM" id="SSF75217">
    <property type="entry name" value="alpha/beta knot"/>
    <property type="match status" value="1"/>
</dbReference>
<dbReference type="SUPFAM" id="SSF55315">
    <property type="entry name" value="L30e-like"/>
    <property type="match status" value="1"/>
</dbReference>
<evidence type="ECO:0000256" key="2">
    <source>
        <dbReference type="ARBA" id="ARBA00022679"/>
    </source>
</evidence>
<feature type="domain" description="Exostosin GT47" evidence="4">
    <location>
        <begin position="471"/>
        <end position="747"/>
    </location>
</feature>
<keyword evidence="6" id="KW-1185">Reference proteome</keyword>
<dbReference type="InterPro" id="IPR029026">
    <property type="entry name" value="tRNA_m1G_MTases_N"/>
</dbReference>
<dbReference type="InterPro" id="IPR029028">
    <property type="entry name" value="Alpha/beta_knot_MTases"/>
</dbReference>
<dbReference type="InterPro" id="IPR001537">
    <property type="entry name" value="SpoU_MeTrfase"/>
</dbReference>
<evidence type="ECO:0000259" key="3">
    <source>
        <dbReference type="Pfam" id="PF00588"/>
    </source>
</evidence>
<evidence type="ECO:0000259" key="4">
    <source>
        <dbReference type="Pfam" id="PF03016"/>
    </source>
</evidence>
<keyword evidence="1" id="KW-0489">Methyltransferase</keyword>